<name>A0A3D9V875_THECX</name>
<dbReference type="GO" id="GO:0046872">
    <property type="term" value="F:metal ion binding"/>
    <property type="evidence" value="ECO:0007669"/>
    <property type="project" value="UniProtKB-KW"/>
</dbReference>
<evidence type="ECO:0000313" key="7">
    <source>
        <dbReference type="EMBL" id="REF37998.1"/>
    </source>
</evidence>
<evidence type="ECO:0000259" key="6">
    <source>
        <dbReference type="PROSITE" id="PS51296"/>
    </source>
</evidence>
<dbReference type="PANTHER" id="PTHR43546">
    <property type="entry name" value="UPF0173 METAL-DEPENDENT HYDROLASE MJ1163-RELATED"/>
    <property type="match status" value="1"/>
</dbReference>
<feature type="domain" description="Rieske" evidence="6">
    <location>
        <begin position="456"/>
        <end position="508"/>
    </location>
</feature>
<keyword evidence="4" id="KW-0411">Iron-sulfur</keyword>
<dbReference type="RefSeq" id="WP_115851361.1">
    <property type="nucleotide sequence ID" value="NZ_QTUC01000001.1"/>
</dbReference>
<dbReference type="Gene3D" id="2.102.10.10">
    <property type="entry name" value="Rieske [2Fe-2S] iron-sulphur domain"/>
    <property type="match status" value="1"/>
</dbReference>
<dbReference type="EMBL" id="QTUC01000001">
    <property type="protein sequence ID" value="REF37998.1"/>
    <property type="molecule type" value="Genomic_DNA"/>
</dbReference>
<organism evidence="7 8">
    <name type="scientific">Thermasporomyces composti</name>
    <dbReference type="NCBI Taxonomy" id="696763"/>
    <lineage>
        <taxon>Bacteria</taxon>
        <taxon>Bacillati</taxon>
        <taxon>Actinomycetota</taxon>
        <taxon>Actinomycetes</taxon>
        <taxon>Propionibacteriales</taxon>
        <taxon>Nocardioidaceae</taxon>
        <taxon>Thermasporomyces</taxon>
    </lineage>
</organism>
<evidence type="ECO:0000256" key="5">
    <source>
        <dbReference type="SAM" id="MobiDB-lite"/>
    </source>
</evidence>
<dbReference type="Gene3D" id="3.60.15.10">
    <property type="entry name" value="Ribonuclease Z/Hydroxyacylglutathione hydrolase-like"/>
    <property type="match status" value="1"/>
</dbReference>
<keyword evidence="1" id="KW-0001">2Fe-2S</keyword>
<dbReference type="InterPro" id="IPR036922">
    <property type="entry name" value="Rieske_2Fe-2S_sf"/>
</dbReference>
<dbReference type="GO" id="GO:0051537">
    <property type="term" value="F:2 iron, 2 sulfur cluster binding"/>
    <property type="evidence" value="ECO:0007669"/>
    <property type="project" value="UniProtKB-KW"/>
</dbReference>
<dbReference type="SUPFAM" id="SSF56281">
    <property type="entry name" value="Metallo-hydrolase/oxidoreductase"/>
    <property type="match status" value="1"/>
</dbReference>
<sequence length="524" mass="59633">MQVTSVGHAGLFIESKGGTILCDPWVNPAYFASWFPFPDNSQLDWAAYREPDYLYVSHLHRDHYDPDFLRDGVSHDTTVLLPDYRTPDLENALRALGFRSFVHVPNSQPITLDRGLRVMIVALVSPSDGPIGDSALAVDDGEAAILNQNDAKPIDLEPLKSFGRFDAHFLQFSGANWWPMVYDLPENAKTAFGTSKRANGLARAYRYVEEIDARYVVPSAGPPAFLDDDLIGFNDVDNSPANPFPDHTVFVEYLRSHGRSNALLMVPGSTLRVANGEAIVRHPSEDALKVYEDKRSYLKAYAQRVRSRIAMERASWPAPGIDILGELKRRMEPLLRMADRVCTGVGAPLLLEIGDEDRIVIDFIDREVRPWNGEKCRYRFRFERPLVERLLADGEVDWVNSLFLSMRFRASRIGPYNEFVYTFFKCLSPERMAYAERWYAEQEDSPEEIRLGDWMVQRKCPHRGADLGHFGELHGDRLRCTMHGYEFDLSTGRCLTASDRPIRARRAEGDAEGTREEQHEVPED</sequence>
<dbReference type="OrthoDB" id="9805728at2"/>
<dbReference type="Proteomes" id="UP000256485">
    <property type="component" value="Unassembled WGS sequence"/>
</dbReference>
<reference evidence="7 8" key="1">
    <citation type="submission" date="2018-08" db="EMBL/GenBank/DDBJ databases">
        <title>Sequencing the genomes of 1000 actinobacteria strains.</title>
        <authorList>
            <person name="Klenk H.-P."/>
        </authorList>
    </citation>
    <scope>NUCLEOTIDE SEQUENCE [LARGE SCALE GENOMIC DNA]</scope>
    <source>
        <strain evidence="7 8">DSM 22891</strain>
    </source>
</reference>
<comment type="caution">
    <text evidence="7">The sequence shown here is derived from an EMBL/GenBank/DDBJ whole genome shotgun (WGS) entry which is preliminary data.</text>
</comment>
<dbReference type="Pfam" id="PF00355">
    <property type="entry name" value="Rieske"/>
    <property type="match status" value="1"/>
</dbReference>
<keyword evidence="8" id="KW-1185">Reference proteome</keyword>
<dbReference type="Pfam" id="PF13483">
    <property type="entry name" value="Lactamase_B_3"/>
    <property type="match status" value="1"/>
</dbReference>
<dbReference type="InterPro" id="IPR057330">
    <property type="entry name" value="SCP2_Rv3818"/>
</dbReference>
<dbReference type="Pfam" id="PF25451">
    <property type="entry name" value="SCP2_Rv3818"/>
    <property type="match status" value="1"/>
</dbReference>
<dbReference type="PROSITE" id="PS51296">
    <property type="entry name" value="RIESKE"/>
    <property type="match status" value="1"/>
</dbReference>
<keyword evidence="2" id="KW-0479">Metal-binding</keyword>
<evidence type="ECO:0000256" key="4">
    <source>
        <dbReference type="ARBA" id="ARBA00023014"/>
    </source>
</evidence>
<gene>
    <name evidence="7" type="ORF">DFJ64_3464</name>
</gene>
<protein>
    <submittedName>
        <fullName evidence="7">UDP-MurNAc hydroxylase</fullName>
    </submittedName>
</protein>
<dbReference type="InterPro" id="IPR036866">
    <property type="entry name" value="RibonucZ/Hydroxyglut_hydro"/>
</dbReference>
<evidence type="ECO:0000313" key="8">
    <source>
        <dbReference type="Proteomes" id="UP000256485"/>
    </source>
</evidence>
<accession>A0A3D9V875</accession>
<dbReference type="InterPro" id="IPR050114">
    <property type="entry name" value="UPF0173_UPF0282_UlaG_hydrolase"/>
</dbReference>
<dbReference type="InterPro" id="IPR017941">
    <property type="entry name" value="Rieske_2Fe-2S"/>
</dbReference>
<dbReference type="SUPFAM" id="SSF50022">
    <property type="entry name" value="ISP domain"/>
    <property type="match status" value="1"/>
</dbReference>
<evidence type="ECO:0000256" key="2">
    <source>
        <dbReference type="ARBA" id="ARBA00022723"/>
    </source>
</evidence>
<dbReference type="GO" id="GO:0016705">
    <property type="term" value="F:oxidoreductase activity, acting on paired donors, with incorporation or reduction of molecular oxygen"/>
    <property type="evidence" value="ECO:0007669"/>
    <property type="project" value="UniProtKB-ARBA"/>
</dbReference>
<evidence type="ECO:0000256" key="3">
    <source>
        <dbReference type="ARBA" id="ARBA00023004"/>
    </source>
</evidence>
<feature type="region of interest" description="Disordered" evidence="5">
    <location>
        <begin position="501"/>
        <end position="524"/>
    </location>
</feature>
<keyword evidence="3" id="KW-0408">Iron</keyword>
<evidence type="ECO:0000256" key="1">
    <source>
        <dbReference type="ARBA" id="ARBA00022714"/>
    </source>
</evidence>
<dbReference type="GO" id="GO:0004497">
    <property type="term" value="F:monooxygenase activity"/>
    <property type="evidence" value="ECO:0007669"/>
    <property type="project" value="UniProtKB-ARBA"/>
</dbReference>
<proteinExistence type="predicted"/>
<dbReference type="AlphaFoldDB" id="A0A3D9V875"/>